<reference evidence="2 3" key="1">
    <citation type="journal article" date="2021" name="Elife">
        <title>Chloroplast acquisition without the gene transfer in kleptoplastic sea slugs, Plakobranchus ocellatus.</title>
        <authorList>
            <person name="Maeda T."/>
            <person name="Takahashi S."/>
            <person name="Yoshida T."/>
            <person name="Shimamura S."/>
            <person name="Takaki Y."/>
            <person name="Nagai Y."/>
            <person name="Toyoda A."/>
            <person name="Suzuki Y."/>
            <person name="Arimoto A."/>
            <person name="Ishii H."/>
            <person name="Satoh N."/>
            <person name="Nishiyama T."/>
            <person name="Hasebe M."/>
            <person name="Maruyama T."/>
            <person name="Minagawa J."/>
            <person name="Obokata J."/>
            <person name="Shigenobu S."/>
        </authorList>
    </citation>
    <scope>NUCLEOTIDE SEQUENCE [LARGE SCALE GENOMIC DNA]</scope>
</reference>
<dbReference type="Proteomes" id="UP000735302">
    <property type="component" value="Unassembled WGS sequence"/>
</dbReference>
<evidence type="ECO:0000256" key="1">
    <source>
        <dbReference type="SAM" id="MobiDB-lite"/>
    </source>
</evidence>
<feature type="region of interest" description="Disordered" evidence="1">
    <location>
        <begin position="1"/>
        <end position="35"/>
    </location>
</feature>
<protein>
    <submittedName>
        <fullName evidence="2">Uncharacterized protein</fullName>
    </submittedName>
</protein>
<organism evidence="2 3">
    <name type="scientific">Plakobranchus ocellatus</name>
    <dbReference type="NCBI Taxonomy" id="259542"/>
    <lineage>
        <taxon>Eukaryota</taxon>
        <taxon>Metazoa</taxon>
        <taxon>Spiralia</taxon>
        <taxon>Lophotrochozoa</taxon>
        <taxon>Mollusca</taxon>
        <taxon>Gastropoda</taxon>
        <taxon>Heterobranchia</taxon>
        <taxon>Euthyneura</taxon>
        <taxon>Panpulmonata</taxon>
        <taxon>Sacoglossa</taxon>
        <taxon>Placobranchoidea</taxon>
        <taxon>Plakobranchidae</taxon>
        <taxon>Plakobranchus</taxon>
    </lineage>
</organism>
<keyword evidence="3" id="KW-1185">Reference proteome</keyword>
<evidence type="ECO:0000313" key="3">
    <source>
        <dbReference type="Proteomes" id="UP000735302"/>
    </source>
</evidence>
<gene>
    <name evidence="2" type="ORF">PoB_004728600</name>
</gene>
<evidence type="ECO:0000313" key="2">
    <source>
        <dbReference type="EMBL" id="GFO20781.1"/>
    </source>
</evidence>
<dbReference type="EMBL" id="BLXT01005203">
    <property type="protein sequence ID" value="GFO20781.1"/>
    <property type="molecule type" value="Genomic_DNA"/>
</dbReference>
<dbReference type="AlphaFoldDB" id="A0AAV4BK45"/>
<accession>A0AAV4BK45</accession>
<proteinExistence type="predicted"/>
<sequence>MVTRGSGLSMSMTSPSLTTSTASTPSPNDPTSSYLLPPHPLYPQLPSVMIASATSWTVAPILPPSQVHLLYTFPKIPTDFFSLLFDMDMLKHIESESNTYVAKELSK</sequence>
<name>A0AAV4BK45_9GAST</name>
<comment type="caution">
    <text evidence="2">The sequence shown here is derived from an EMBL/GenBank/DDBJ whole genome shotgun (WGS) entry which is preliminary data.</text>
</comment>